<dbReference type="AlphaFoldDB" id="A0A1G7VF88"/>
<proteinExistence type="predicted"/>
<feature type="transmembrane region" description="Helical" evidence="1">
    <location>
        <begin position="51"/>
        <end position="70"/>
    </location>
</feature>
<dbReference type="InterPro" id="IPR025597">
    <property type="entry name" value="DUF4345"/>
</dbReference>
<evidence type="ECO:0000313" key="3">
    <source>
        <dbReference type="Proteomes" id="UP000198748"/>
    </source>
</evidence>
<evidence type="ECO:0008006" key="4">
    <source>
        <dbReference type="Google" id="ProtNLM"/>
    </source>
</evidence>
<accession>A0A1G7VF88</accession>
<name>A0A1G7VF88_9BACT</name>
<dbReference type="EMBL" id="FNAN01000020">
    <property type="protein sequence ID" value="SDG58492.1"/>
    <property type="molecule type" value="Genomic_DNA"/>
</dbReference>
<feature type="transmembrane region" description="Helical" evidence="1">
    <location>
        <begin position="12"/>
        <end position="31"/>
    </location>
</feature>
<dbReference type="STRING" id="659014.SAMN04487996_12062"/>
<keyword evidence="1" id="KW-0472">Membrane</keyword>
<dbReference type="OrthoDB" id="9027324at2"/>
<evidence type="ECO:0000256" key="1">
    <source>
        <dbReference type="SAM" id="Phobius"/>
    </source>
</evidence>
<organism evidence="2 3">
    <name type="scientific">Dyadobacter soli</name>
    <dbReference type="NCBI Taxonomy" id="659014"/>
    <lineage>
        <taxon>Bacteria</taxon>
        <taxon>Pseudomonadati</taxon>
        <taxon>Bacteroidota</taxon>
        <taxon>Cytophagia</taxon>
        <taxon>Cytophagales</taxon>
        <taxon>Spirosomataceae</taxon>
        <taxon>Dyadobacter</taxon>
    </lineage>
</organism>
<evidence type="ECO:0000313" key="2">
    <source>
        <dbReference type="EMBL" id="SDG58492.1"/>
    </source>
</evidence>
<keyword evidence="1" id="KW-0812">Transmembrane</keyword>
<protein>
    <recommendedName>
        <fullName evidence="4">DUF4345 domain-containing protein</fullName>
    </recommendedName>
</protein>
<dbReference type="Proteomes" id="UP000198748">
    <property type="component" value="Unassembled WGS sequence"/>
</dbReference>
<dbReference type="RefSeq" id="WP_090156437.1">
    <property type="nucleotide sequence ID" value="NZ_FNAN01000020.1"/>
</dbReference>
<gene>
    <name evidence="2" type="ORF">SAMN04487996_12062</name>
</gene>
<dbReference type="Pfam" id="PF14248">
    <property type="entry name" value="DUF4345"/>
    <property type="match status" value="1"/>
</dbReference>
<feature type="transmembrane region" description="Helical" evidence="1">
    <location>
        <begin position="82"/>
        <end position="103"/>
    </location>
</feature>
<reference evidence="3" key="1">
    <citation type="submission" date="2016-10" db="EMBL/GenBank/DDBJ databases">
        <authorList>
            <person name="Varghese N."/>
            <person name="Submissions S."/>
        </authorList>
    </citation>
    <scope>NUCLEOTIDE SEQUENCE [LARGE SCALE GENOMIC DNA]</scope>
    <source>
        <strain evidence="3">DSM 25329</strain>
    </source>
</reference>
<keyword evidence="1" id="KW-1133">Transmembrane helix</keyword>
<sequence length="134" mass="14507">MKKRHSRKLLQVSLGICALVPIFSGLLGMAGNNNPIYSDLEKPVGLLLDSNLRFLNGLSVGIGVCTLSIIGDIKHRSAELRIICFVIFLGAIGRLLSAANYGFAPFPYNIFPFLEAALPPLFVFWQSKVAASAT</sequence>
<keyword evidence="3" id="KW-1185">Reference proteome</keyword>